<dbReference type="Gene3D" id="1.25.40.10">
    <property type="entry name" value="Tetratricopeptide repeat domain"/>
    <property type="match status" value="2"/>
</dbReference>
<sequence>MVPALLVGRDIETATLRARVAACAAGHGRATLIGGEPGIGKSALVRDVCDAAAAAGLTVLRGAGDELGQVLPLLPFLAALEVSGGAAAEEPGGRRAAVLRLLRGEQEFRAVDAVSAAAEQLFALVEESAARRPTLLAIDDLQWADQASVALWARLARAAGRHRLLLVGAVRTAPGDVLRALRRVVEPADLLRPGPLAAPAVDALLTASVGARPGPRLTRLAAGAAGNPLYITELVGALARAGRLAEGPAGVVDFTGARPADGAPDPAGRTAGADEPLAGGVSAADDAVPPSLAAAIADRLDFLSDEVRPTLRAAALLGVHFDVEDLAAVQRCGVAELVPVLDVAISAGVLADSAHGLGFRHPLIRAALYEELAPSVRRAWHRDAARALAAAAAPVDRVARQLLPAAEPGVPLTGWMLDWLVEAGPPLTAQAPTVAIDLLRRAVAGPGRPGERTYGMLARHLADALSRAGEQAEAERVAFTALGRVTDAEVVTELHWSLAQVRLNAGRVTDALDDLDRALAAPHLAERHRARLLTMKARIVRWMGDIDLAGALADEALDGATATGDTATVAWALHTRIVVLALRGEQLALPPLFDRALAAVADEPRLADLRLLLENNRAVVLGAVDRMGEAIAQATAVCAAAARTGSVLRLAGAHGTRGELLYDAGRWDEALADVTAFPDEVKDVSMVCNAHGIAALVLLHRGGIAEARRHLERGIPAAATIPNRLVGSLVAARALLAEHEGRPADALATLTAWISGDQELTEVIDLLPDGLRLAREHGDPATRAAMLALADSLWAKADVPHRAGLVHYGRGLHSGDPAVLRRAAACFRTAERPLWTATALGAAAVAAAEAGDRAGARAAFSDAVDGYERLGAAWDVARLQARMWAFGIRRAPRVKHRTARHGWDSLTPSEQQVVALVLRGLSNPQIAEELYVSPRTVGTHVSRILAKLDLSSRTDLVREAARRG</sequence>
<evidence type="ECO:0000313" key="5">
    <source>
        <dbReference type="EMBL" id="GIJ43789.1"/>
    </source>
</evidence>
<dbReference type="SMART" id="SM00421">
    <property type="entry name" value="HTH_LUXR"/>
    <property type="match status" value="1"/>
</dbReference>
<dbReference type="EMBL" id="BOPF01000002">
    <property type="protein sequence ID" value="GIJ43789.1"/>
    <property type="molecule type" value="Genomic_DNA"/>
</dbReference>
<dbReference type="GO" id="GO:0006355">
    <property type="term" value="P:regulation of DNA-templated transcription"/>
    <property type="evidence" value="ECO:0007669"/>
    <property type="project" value="InterPro"/>
</dbReference>
<evidence type="ECO:0000259" key="4">
    <source>
        <dbReference type="PROSITE" id="PS50043"/>
    </source>
</evidence>
<keyword evidence="6" id="KW-1185">Reference proteome</keyword>
<dbReference type="InterPro" id="IPR041664">
    <property type="entry name" value="AAA_16"/>
</dbReference>
<feature type="domain" description="HTH luxR-type" evidence="4">
    <location>
        <begin position="899"/>
        <end position="964"/>
    </location>
</feature>
<feature type="compositionally biased region" description="Low complexity" evidence="3">
    <location>
        <begin position="256"/>
        <end position="274"/>
    </location>
</feature>
<dbReference type="RefSeq" id="WP_203897335.1">
    <property type="nucleotide sequence ID" value="NZ_BOPF01000002.1"/>
</dbReference>
<feature type="region of interest" description="Disordered" evidence="3">
    <location>
        <begin position="256"/>
        <end position="275"/>
    </location>
</feature>
<dbReference type="AlphaFoldDB" id="A0A8J3YER5"/>
<dbReference type="Pfam" id="PF00196">
    <property type="entry name" value="GerE"/>
    <property type="match status" value="1"/>
</dbReference>
<dbReference type="GO" id="GO:0004016">
    <property type="term" value="F:adenylate cyclase activity"/>
    <property type="evidence" value="ECO:0007669"/>
    <property type="project" value="TreeGrafter"/>
</dbReference>
<dbReference type="GO" id="GO:0003677">
    <property type="term" value="F:DNA binding"/>
    <property type="evidence" value="ECO:0007669"/>
    <property type="project" value="InterPro"/>
</dbReference>
<dbReference type="InterPro" id="IPR000792">
    <property type="entry name" value="Tscrpt_reg_LuxR_C"/>
</dbReference>
<dbReference type="GO" id="GO:0005524">
    <property type="term" value="F:ATP binding"/>
    <property type="evidence" value="ECO:0007669"/>
    <property type="project" value="UniProtKB-KW"/>
</dbReference>
<accession>A0A8J3YER5</accession>
<keyword evidence="2" id="KW-0067">ATP-binding</keyword>
<dbReference type="PROSITE" id="PS00622">
    <property type="entry name" value="HTH_LUXR_1"/>
    <property type="match status" value="1"/>
</dbReference>
<dbReference type="PANTHER" id="PTHR16305">
    <property type="entry name" value="TESTICULAR SOLUBLE ADENYLYL CYCLASE"/>
    <property type="match status" value="1"/>
</dbReference>
<comment type="caution">
    <text evidence="5">The sequence shown here is derived from an EMBL/GenBank/DDBJ whole genome shotgun (WGS) entry which is preliminary data.</text>
</comment>
<dbReference type="InterPro" id="IPR027417">
    <property type="entry name" value="P-loop_NTPase"/>
</dbReference>
<evidence type="ECO:0000313" key="6">
    <source>
        <dbReference type="Proteomes" id="UP000619260"/>
    </source>
</evidence>
<dbReference type="InterPro" id="IPR011990">
    <property type="entry name" value="TPR-like_helical_dom_sf"/>
</dbReference>
<dbReference type="GO" id="GO:0005737">
    <property type="term" value="C:cytoplasm"/>
    <property type="evidence" value="ECO:0007669"/>
    <property type="project" value="TreeGrafter"/>
</dbReference>
<dbReference type="CDD" id="cd06170">
    <property type="entry name" value="LuxR_C_like"/>
    <property type="match status" value="1"/>
</dbReference>
<organism evidence="5 6">
    <name type="scientific">Virgisporangium aliadipatigenens</name>
    <dbReference type="NCBI Taxonomy" id="741659"/>
    <lineage>
        <taxon>Bacteria</taxon>
        <taxon>Bacillati</taxon>
        <taxon>Actinomycetota</taxon>
        <taxon>Actinomycetes</taxon>
        <taxon>Micromonosporales</taxon>
        <taxon>Micromonosporaceae</taxon>
        <taxon>Virgisporangium</taxon>
    </lineage>
</organism>
<keyword evidence="1" id="KW-0547">Nucleotide-binding</keyword>
<evidence type="ECO:0000256" key="1">
    <source>
        <dbReference type="ARBA" id="ARBA00022741"/>
    </source>
</evidence>
<dbReference type="SUPFAM" id="SSF46894">
    <property type="entry name" value="C-terminal effector domain of the bipartite response regulators"/>
    <property type="match status" value="1"/>
</dbReference>
<dbReference type="Proteomes" id="UP000619260">
    <property type="component" value="Unassembled WGS sequence"/>
</dbReference>
<dbReference type="SUPFAM" id="SSF48452">
    <property type="entry name" value="TPR-like"/>
    <property type="match status" value="2"/>
</dbReference>
<proteinExistence type="predicted"/>
<dbReference type="InterPro" id="IPR036388">
    <property type="entry name" value="WH-like_DNA-bd_sf"/>
</dbReference>
<dbReference type="PROSITE" id="PS50043">
    <property type="entry name" value="HTH_LUXR_2"/>
    <property type="match status" value="1"/>
</dbReference>
<evidence type="ECO:0000256" key="2">
    <source>
        <dbReference type="ARBA" id="ARBA00022840"/>
    </source>
</evidence>
<name>A0A8J3YER5_9ACTN</name>
<dbReference type="Gene3D" id="1.10.10.10">
    <property type="entry name" value="Winged helix-like DNA-binding domain superfamily/Winged helix DNA-binding domain"/>
    <property type="match status" value="1"/>
</dbReference>
<dbReference type="SUPFAM" id="SSF52540">
    <property type="entry name" value="P-loop containing nucleoside triphosphate hydrolases"/>
    <property type="match status" value="1"/>
</dbReference>
<evidence type="ECO:0000256" key="3">
    <source>
        <dbReference type="SAM" id="MobiDB-lite"/>
    </source>
</evidence>
<dbReference type="Pfam" id="PF13191">
    <property type="entry name" value="AAA_16"/>
    <property type="match status" value="1"/>
</dbReference>
<gene>
    <name evidence="5" type="ORF">Val02_06750</name>
</gene>
<dbReference type="PRINTS" id="PR00038">
    <property type="entry name" value="HTHLUXR"/>
</dbReference>
<reference evidence="5" key="1">
    <citation type="submission" date="2021-01" db="EMBL/GenBank/DDBJ databases">
        <title>Whole genome shotgun sequence of Virgisporangium aliadipatigenens NBRC 105644.</title>
        <authorList>
            <person name="Komaki H."/>
            <person name="Tamura T."/>
        </authorList>
    </citation>
    <scope>NUCLEOTIDE SEQUENCE</scope>
    <source>
        <strain evidence="5">NBRC 105644</strain>
    </source>
</reference>
<protein>
    <submittedName>
        <fullName evidence="5">LuxR family transcriptional regulator</fullName>
    </submittedName>
</protein>
<dbReference type="InterPro" id="IPR016032">
    <property type="entry name" value="Sig_transdc_resp-reg_C-effctor"/>
</dbReference>
<dbReference type="PANTHER" id="PTHR16305:SF35">
    <property type="entry name" value="TRANSCRIPTIONAL ACTIVATOR DOMAIN"/>
    <property type="match status" value="1"/>
</dbReference>